<dbReference type="KEGG" id="asha:G8E00_01815"/>
<feature type="domain" description="DUF4123" evidence="1">
    <location>
        <begin position="9"/>
        <end position="129"/>
    </location>
</feature>
<gene>
    <name evidence="2" type="ORF">G8E00_01815</name>
</gene>
<organism evidence="2 3">
    <name type="scientific">Acinetobacter shaoyimingii</name>
    <dbReference type="NCBI Taxonomy" id="2715164"/>
    <lineage>
        <taxon>Bacteria</taxon>
        <taxon>Pseudomonadati</taxon>
        <taxon>Pseudomonadota</taxon>
        <taxon>Gammaproteobacteria</taxon>
        <taxon>Moraxellales</taxon>
        <taxon>Moraxellaceae</taxon>
        <taxon>Acinetobacter</taxon>
    </lineage>
</organism>
<name>A0A6G8RSD7_9GAMM</name>
<keyword evidence="3" id="KW-1185">Reference proteome</keyword>
<sequence>MKKIKGENVFLLVDPILISDQIKDILNKSKNTQVYSLFEGTINSHIDFFSSPLLLNYKKLNDSELDSIVDLCVQTKSALSIFSSKEKIDKKIAILKRMMFPIVNEKIQFFRFYEFMYFSKLDEIFDNNEIYKSFIELYLLVDDYKSFEANYIFKRVI</sequence>
<evidence type="ECO:0000313" key="3">
    <source>
        <dbReference type="Proteomes" id="UP000502297"/>
    </source>
</evidence>
<evidence type="ECO:0000259" key="1">
    <source>
        <dbReference type="Pfam" id="PF13503"/>
    </source>
</evidence>
<dbReference type="Pfam" id="PF13503">
    <property type="entry name" value="DUF4123"/>
    <property type="match status" value="1"/>
</dbReference>
<proteinExistence type="predicted"/>
<dbReference type="InterPro" id="IPR025391">
    <property type="entry name" value="DUF4123"/>
</dbReference>
<evidence type="ECO:0000313" key="2">
    <source>
        <dbReference type="EMBL" id="QIO04787.1"/>
    </source>
</evidence>
<dbReference type="AlphaFoldDB" id="A0A6G8RSD7"/>
<dbReference type="RefSeq" id="WP_166221599.1">
    <property type="nucleotide sequence ID" value="NZ_CP049801.1"/>
</dbReference>
<reference evidence="2 3" key="1">
    <citation type="submission" date="2020-03" db="EMBL/GenBank/DDBJ databases">
        <authorList>
            <person name="Zhu W."/>
        </authorList>
    </citation>
    <scope>NUCLEOTIDE SEQUENCE [LARGE SCALE GENOMIC DNA]</scope>
    <source>
        <strain evidence="2 3">323-1</strain>
    </source>
</reference>
<dbReference type="EMBL" id="CP049801">
    <property type="protein sequence ID" value="QIO04787.1"/>
    <property type="molecule type" value="Genomic_DNA"/>
</dbReference>
<accession>A0A6G8RSD7</accession>
<protein>
    <submittedName>
        <fullName evidence="2">DUF4123 domain-containing protein</fullName>
    </submittedName>
</protein>
<dbReference type="Proteomes" id="UP000502297">
    <property type="component" value="Chromosome"/>
</dbReference>